<feature type="domain" description="RES" evidence="1">
    <location>
        <begin position="112"/>
        <end position="235"/>
    </location>
</feature>
<evidence type="ECO:0000313" key="2">
    <source>
        <dbReference type="EMBL" id="MBB5219456.1"/>
    </source>
</evidence>
<name>A0A840SHS3_9SPIR</name>
<dbReference type="Pfam" id="PF08808">
    <property type="entry name" value="RES"/>
    <property type="match status" value="1"/>
</dbReference>
<dbReference type="AlphaFoldDB" id="A0A840SHS3"/>
<reference evidence="2 3" key="1">
    <citation type="submission" date="2020-08" db="EMBL/GenBank/DDBJ databases">
        <title>Genomic Encyclopedia of Type Strains, Phase IV (KMG-IV): sequencing the most valuable type-strain genomes for metagenomic binning, comparative biology and taxonomic classification.</title>
        <authorList>
            <person name="Goeker M."/>
        </authorList>
    </citation>
    <scope>NUCLEOTIDE SEQUENCE [LARGE SCALE GENOMIC DNA]</scope>
    <source>
        <strain evidence="2 3">DSM 103679</strain>
    </source>
</reference>
<keyword evidence="3" id="KW-1185">Reference proteome</keyword>
<dbReference type="RefSeq" id="WP_184652888.1">
    <property type="nucleotide sequence ID" value="NZ_JACHFR010000003.1"/>
</dbReference>
<organism evidence="2 3">
    <name type="scientific">Treponema rectale</name>
    <dbReference type="NCBI Taxonomy" id="744512"/>
    <lineage>
        <taxon>Bacteria</taxon>
        <taxon>Pseudomonadati</taxon>
        <taxon>Spirochaetota</taxon>
        <taxon>Spirochaetia</taxon>
        <taxon>Spirochaetales</taxon>
        <taxon>Treponemataceae</taxon>
        <taxon>Treponema</taxon>
    </lineage>
</organism>
<evidence type="ECO:0000313" key="3">
    <source>
        <dbReference type="Proteomes" id="UP000578697"/>
    </source>
</evidence>
<dbReference type="InterPro" id="IPR014914">
    <property type="entry name" value="RES_dom"/>
</dbReference>
<dbReference type="Proteomes" id="UP000578697">
    <property type="component" value="Unassembled WGS sequence"/>
</dbReference>
<dbReference type="EMBL" id="JACHFR010000003">
    <property type="protein sequence ID" value="MBB5219456.1"/>
    <property type="molecule type" value="Genomic_DNA"/>
</dbReference>
<protein>
    <submittedName>
        <fullName evidence="2">RES domain-containing protein</fullName>
    </submittedName>
</protein>
<accession>A0A840SHS3</accession>
<proteinExistence type="predicted"/>
<sequence length="300" mass="35107">MAENFLDRNFFNLNDGSIEKIYLKDSLYSEDVKQVIAVLKNFDRMTLAETKECFMQLLGKYRNSFCIRHIRKGEEFFRARLGCNKEKGSIGKKSIDVLVPFFGEQMQIPPTSSAGKGRFNRDGVSFLYLSSNEETCISELKLDVGQVCSVCRFINNKKNEYLDLTQPGENPFIELIKRILLTPVYPENKNYYLFTESLSSVIRRLGFRGILYPSTQSTDENNYNIVCFYPSDFSFVEFSDRLFKVHSVKYTVESIPESYKNYDGYESLLSSESDREKSRKQMIFDYIKKKIRFEKRLKKN</sequence>
<evidence type="ECO:0000259" key="1">
    <source>
        <dbReference type="Pfam" id="PF08808"/>
    </source>
</evidence>
<comment type="caution">
    <text evidence="2">The sequence shown here is derived from an EMBL/GenBank/DDBJ whole genome shotgun (WGS) entry which is preliminary data.</text>
</comment>
<gene>
    <name evidence="2" type="ORF">HNP77_001838</name>
</gene>